<evidence type="ECO:0000313" key="1">
    <source>
        <dbReference type="EMBL" id="RXI01943.1"/>
    </source>
</evidence>
<protein>
    <recommendedName>
        <fullName evidence="3">Xylanase inhibitor C-terminal domain-containing protein</fullName>
    </recommendedName>
</protein>
<proteinExistence type="predicted"/>
<organism evidence="1 2">
    <name type="scientific">Malus domestica</name>
    <name type="common">Apple</name>
    <name type="synonym">Pyrus malus</name>
    <dbReference type="NCBI Taxonomy" id="3750"/>
    <lineage>
        <taxon>Eukaryota</taxon>
        <taxon>Viridiplantae</taxon>
        <taxon>Streptophyta</taxon>
        <taxon>Embryophyta</taxon>
        <taxon>Tracheophyta</taxon>
        <taxon>Spermatophyta</taxon>
        <taxon>Magnoliopsida</taxon>
        <taxon>eudicotyledons</taxon>
        <taxon>Gunneridae</taxon>
        <taxon>Pentapetalae</taxon>
        <taxon>rosids</taxon>
        <taxon>fabids</taxon>
        <taxon>Rosales</taxon>
        <taxon>Rosaceae</taxon>
        <taxon>Amygdaloideae</taxon>
        <taxon>Maleae</taxon>
        <taxon>Malus</taxon>
    </lineage>
</organism>
<name>A0A498K8I2_MALDO</name>
<dbReference type="Proteomes" id="UP000290289">
    <property type="component" value="Chromosome 4"/>
</dbReference>
<evidence type="ECO:0008006" key="3">
    <source>
        <dbReference type="Google" id="ProtNLM"/>
    </source>
</evidence>
<accession>A0A498K8I2</accession>
<dbReference type="Gene3D" id="2.40.70.10">
    <property type="entry name" value="Acid Proteases"/>
    <property type="match status" value="1"/>
</dbReference>
<evidence type="ECO:0000313" key="2">
    <source>
        <dbReference type="Proteomes" id="UP000290289"/>
    </source>
</evidence>
<dbReference type="SUPFAM" id="SSF50630">
    <property type="entry name" value="Acid proteases"/>
    <property type="match status" value="1"/>
</dbReference>
<keyword evidence="2" id="KW-1185">Reference proteome</keyword>
<reference evidence="1 2" key="1">
    <citation type="submission" date="2018-10" db="EMBL/GenBank/DDBJ databases">
        <title>A high-quality apple genome assembly.</title>
        <authorList>
            <person name="Hu J."/>
        </authorList>
    </citation>
    <scope>NUCLEOTIDE SEQUENCE [LARGE SCALE GENOMIC DNA]</scope>
    <source>
        <strain evidence="2">cv. HFTH1</strain>
        <tissue evidence="1">Young leaf</tissue>
    </source>
</reference>
<dbReference type="EMBL" id="RDQH01000330">
    <property type="protein sequence ID" value="RXI01943.1"/>
    <property type="molecule type" value="Genomic_DNA"/>
</dbReference>
<gene>
    <name evidence="1" type="ORF">DVH24_015292</name>
</gene>
<comment type="caution">
    <text evidence="1">The sequence shown here is derived from an EMBL/GenBank/DDBJ whole genome shotgun (WGS) entry which is preliminary data.</text>
</comment>
<sequence length="79" mass="8661">MKFSHCLPRRIGDEAALHFSIDVELRRHAHVQTIPILGSDNDFYYVNMTGISLAGSVLPIDLALFGYDGMGITIDLGSP</sequence>
<dbReference type="AlphaFoldDB" id="A0A498K8I2"/>
<dbReference type="InterPro" id="IPR021109">
    <property type="entry name" value="Peptidase_aspartic_dom_sf"/>
</dbReference>